<proteinExistence type="predicted"/>
<dbReference type="EMBL" id="JBBWUH010000004">
    <property type="protein sequence ID" value="KAK8169924.1"/>
    <property type="molecule type" value="Genomic_DNA"/>
</dbReference>
<name>A0ABR1XWY1_9PEZI</name>
<organism evidence="1 2">
    <name type="scientific">Phyllosticta citrichinensis</name>
    <dbReference type="NCBI Taxonomy" id="1130410"/>
    <lineage>
        <taxon>Eukaryota</taxon>
        <taxon>Fungi</taxon>
        <taxon>Dikarya</taxon>
        <taxon>Ascomycota</taxon>
        <taxon>Pezizomycotina</taxon>
        <taxon>Dothideomycetes</taxon>
        <taxon>Dothideomycetes incertae sedis</taxon>
        <taxon>Botryosphaeriales</taxon>
        <taxon>Phyllostictaceae</taxon>
        <taxon>Phyllosticta</taxon>
    </lineage>
</organism>
<protein>
    <submittedName>
        <fullName evidence="1">Uncharacterized protein</fullName>
    </submittedName>
</protein>
<comment type="caution">
    <text evidence="1">The sequence shown here is derived from an EMBL/GenBank/DDBJ whole genome shotgun (WGS) entry which is preliminary data.</text>
</comment>
<gene>
    <name evidence="1" type="ORF">IWX90DRAFT_192882</name>
</gene>
<keyword evidence="2" id="KW-1185">Reference proteome</keyword>
<evidence type="ECO:0000313" key="1">
    <source>
        <dbReference type="EMBL" id="KAK8169924.1"/>
    </source>
</evidence>
<sequence>MFTRSAKPRNLENIRRPSLCLFWQTHLTLTVSMAGVLHSGLRNILWSGTRCRPRAGKKDKYLAGLFLRRRVFGTRRWWTKEGDSGARRRLWSIHMGIPAYGKWLFSGANITKQPSEPKHPFLSHDRTGCRRDTFSVTTPPRDFRPRRIPLSGCHQNTAICESLLPSSPLASPAEPTSPMAK</sequence>
<dbReference type="Proteomes" id="UP001456524">
    <property type="component" value="Unassembled WGS sequence"/>
</dbReference>
<evidence type="ECO:0000313" key="2">
    <source>
        <dbReference type="Proteomes" id="UP001456524"/>
    </source>
</evidence>
<reference evidence="1 2" key="1">
    <citation type="journal article" date="2022" name="G3 (Bethesda)">
        <title>Enemy or ally: a genomic approach to elucidate the lifestyle of Phyllosticta citrichinaensis.</title>
        <authorList>
            <person name="Buijs V.A."/>
            <person name="Groenewald J.Z."/>
            <person name="Haridas S."/>
            <person name="LaButti K.M."/>
            <person name="Lipzen A."/>
            <person name="Martin F.M."/>
            <person name="Barry K."/>
            <person name="Grigoriev I.V."/>
            <person name="Crous P.W."/>
            <person name="Seidl M.F."/>
        </authorList>
    </citation>
    <scope>NUCLEOTIDE SEQUENCE [LARGE SCALE GENOMIC DNA]</scope>
    <source>
        <strain evidence="1 2">CBS 129764</strain>
    </source>
</reference>
<accession>A0ABR1XWY1</accession>